<feature type="compositionally biased region" description="Basic and acidic residues" evidence="1">
    <location>
        <begin position="85"/>
        <end position="133"/>
    </location>
</feature>
<dbReference type="Pfam" id="PF09804">
    <property type="entry name" value="DENND11"/>
    <property type="match status" value="1"/>
</dbReference>
<proteinExistence type="predicted"/>
<feature type="region of interest" description="Disordered" evidence="1">
    <location>
        <begin position="582"/>
        <end position="647"/>
    </location>
</feature>
<feature type="compositionally biased region" description="Polar residues" evidence="1">
    <location>
        <begin position="779"/>
        <end position="788"/>
    </location>
</feature>
<evidence type="ECO:0000256" key="1">
    <source>
        <dbReference type="SAM" id="MobiDB-lite"/>
    </source>
</evidence>
<feature type="region of interest" description="Disordered" evidence="1">
    <location>
        <begin position="1"/>
        <end position="228"/>
    </location>
</feature>
<name>A0A4V1IXS7_9FUNG</name>
<dbReference type="AlphaFoldDB" id="A0A4V1IXS7"/>
<feature type="compositionally biased region" description="Basic and acidic residues" evidence="1">
    <location>
        <begin position="52"/>
        <end position="64"/>
    </location>
</feature>
<gene>
    <name evidence="2" type="ORF">BJ684DRAFT_17379</name>
</gene>
<dbReference type="InterPro" id="IPR053056">
    <property type="entry name" value="Lipid_Metab_Assoc_Protein"/>
</dbReference>
<dbReference type="Proteomes" id="UP000267251">
    <property type="component" value="Unassembled WGS sequence"/>
</dbReference>
<keyword evidence="3" id="KW-1185">Reference proteome</keyword>
<dbReference type="PANTHER" id="PTHR28153:SF1">
    <property type="entry name" value="DUF4484 DOMAIN-CONTAINING PROTEIN"/>
    <property type="match status" value="1"/>
</dbReference>
<evidence type="ECO:0000313" key="2">
    <source>
        <dbReference type="EMBL" id="RKP12099.1"/>
    </source>
</evidence>
<evidence type="ECO:0000313" key="3">
    <source>
        <dbReference type="Proteomes" id="UP000267251"/>
    </source>
</evidence>
<dbReference type="PANTHER" id="PTHR28153">
    <property type="entry name" value="PROTEIN, PUTATIVE-RELATED"/>
    <property type="match status" value="1"/>
</dbReference>
<reference evidence="2" key="1">
    <citation type="submission" date="2018-06" db="EMBL/GenBank/DDBJ databases">
        <title>Leveraging single-cell genomics to expand the Fungal Tree of Life.</title>
        <authorList>
            <consortium name="DOE Joint Genome Institute"/>
            <person name="Ahrendt S.R."/>
            <person name="Quandt C.A."/>
            <person name="Ciobanu D."/>
            <person name="Clum A."/>
            <person name="Salamov A."/>
            <person name="Andreopoulos B."/>
            <person name="Cheng J.-F."/>
            <person name="Woyke T."/>
            <person name="Pelin A."/>
            <person name="Henrissat B."/>
            <person name="Reynolds N."/>
            <person name="Benny G.L."/>
            <person name="Smith M.E."/>
            <person name="James T.Y."/>
            <person name="Grigoriev I.V."/>
        </authorList>
    </citation>
    <scope>NUCLEOTIDE SEQUENCE</scope>
    <source>
        <strain evidence="2">RSA 2659</strain>
    </source>
</reference>
<feature type="compositionally biased region" description="Basic and acidic residues" evidence="1">
    <location>
        <begin position="9"/>
        <end position="27"/>
    </location>
</feature>
<feature type="region of interest" description="Disordered" evidence="1">
    <location>
        <begin position="773"/>
        <end position="823"/>
    </location>
</feature>
<feature type="compositionally biased region" description="Polar residues" evidence="1">
    <location>
        <begin position="186"/>
        <end position="198"/>
    </location>
</feature>
<accession>A0A4V1IXS7</accession>
<sequence length="823" mass="91578">MSSSASSSKLDRTHEVLKSSSESKDDIESGPLNIETENEKELEAADEDSESTDEKDQVVDKEEASQEDNDDVSHAEDGSISEDTFQDKSTRISKKDDTIDDVIDTRDEMGSEKADHPREAGPSERVDHIKEEPSLDTTGSPKGHISSDEAAHLEGGDVSDDADEHRKIVPLNLKGSSSSEEREETPSQAQLSSIQSEPVKTPRTPMGPSSPAVPSLVQGRGRRSTVDEEEADDMVLATFIVRFDTLHGNVVEWTCPENIDLAGLEFAALPSGLHLVDRDCVYFSKNTYYGVSIFENYALGDDPAAAAERGARMAAAGILTPRYPRLHRHVEFLREAISYHAIDPVITQQLLTQYYHQHRQPDEGPHRRSSLQSPPSQLLSIPRVRRLHAHHPARHFGRLLEQLGPSVFSLWKYALLSKRILFSSTPPLEPLGNYVYSTCLMAAVASDLVDKPYPPEVVSPLFCVGINDVMRLSVLDHYVACTSDRVLKEKGELYDVLIHPRIIPRQGDTPPQEVLEIYPSESCSPEVSAMLRPNAADRRRFSELAEQFSGIDFQKNWWERVEAWWQSRPDISGVMESVVGSVRNSGTEQEQRKGLLSEGAGEENHDRLEEEEEDGKGREKSPEGSLKTQSESLKSQVGSDTPKASGPILEKIYDEDEEEHVEQVPRKTKALTVGEEEADMNVELLSYFQALNTTLLRHLRFLLTDLPVSGDGTTHLEEEHLVELGLHPRDDSGFVEALVDMYFPEYGAVRIHHPQRITDKVRNTWTEVSKGMRKGGVLSGTSQATGATYSEDEEEDGLLIGAGGAGWDREDEGDEEEGKMNKR</sequence>
<dbReference type="InterPro" id="IPR018626">
    <property type="entry name" value="LCHN/Anr2"/>
</dbReference>
<protein>
    <recommendedName>
        <fullName evidence="4">UDENN domain-containing protein</fullName>
    </recommendedName>
</protein>
<evidence type="ECO:0008006" key="4">
    <source>
        <dbReference type="Google" id="ProtNLM"/>
    </source>
</evidence>
<organism evidence="2 3">
    <name type="scientific">Piptocephalis cylindrospora</name>
    <dbReference type="NCBI Taxonomy" id="1907219"/>
    <lineage>
        <taxon>Eukaryota</taxon>
        <taxon>Fungi</taxon>
        <taxon>Fungi incertae sedis</taxon>
        <taxon>Zoopagomycota</taxon>
        <taxon>Zoopagomycotina</taxon>
        <taxon>Zoopagomycetes</taxon>
        <taxon>Zoopagales</taxon>
        <taxon>Piptocephalidaceae</taxon>
        <taxon>Piptocephalis</taxon>
    </lineage>
</organism>
<dbReference type="EMBL" id="KZ988482">
    <property type="protein sequence ID" value="RKP12099.1"/>
    <property type="molecule type" value="Genomic_DNA"/>
</dbReference>
<feature type="compositionally biased region" description="Polar residues" evidence="1">
    <location>
        <begin position="626"/>
        <end position="639"/>
    </location>
</feature>
<dbReference type="GO" id="GO:0005811">
    <property type="term" value="C:lipid droplet"/>
    <property type="evidence" value="ECO:0007669"/>
    <property type="project" value="TreeGrafter"/>
</dbReference>
<dbReference type="OrthoDB" id="2152680at2759"/>
<feature type="compositionally biased region" description="Basic and acidic residues" evidence="1">
    <location>
        <begin position="145"/>
        <end position="155"/>
    </location>
</feature>